<reference evidence="4" key="1">
    <citation type="journal article" date="2012" name="Nature">
        <title>The oyster genome reveals stress adaptation and complexity of shell formation.</title>
        <authorList>
            <person name="Zhang G."/>
            <person name="Fang X."/>
            <person name="Guo X."/>
            <person name="Li L."/>
            <person name="Luo R."/>
            <person name="Xu F."/>
            <person name="Yang P."/>
            <person name="Zhang L."/>
            <person name="Wang X."/>
            <person name="Qi H."/>
            <person name="Xiong Z."/>
            <person name="Que H."/>
            <person name="Xie Y."/>
            <person name="Holland P.W."/>
            <person name="Paps J."/>
            <person name="Zhu Y."/>
            <person name="Wu F."/>
            <person name="Chen Y."/>
            <person name="Wang J."/>
            <person name="Peng C."/>
            <person name="Meng J."/>
            <person name="Yang L."/>
            <person name="Liu J."/>
            <person name="Wen B."/>
            <person name="Zhang N."/>
            <person name="Huang Z."/>
            <person name="Zhu Q."/>
            <person name="Feng Y."/>
            <person name="Mount A."/>
            <person name="Hedgecock D."/>
            <person name="Xu Z."/>
            <person name="Liu Y."/>
            <person name="Domazet-Loso T."/>
            <person name="Du Y."/>
            <person name="Sun X."/>
            <person name="Zhang S."/>
            <person name="Liu B."/>
            <person name="Cheng P."/>
            <person name="Jiang X."/>
            <person name="Li J."/>
            <person name="Fan D."/>
            <person name="Wang W."/>
            <person name="Fu W."/>
            <person name="Wang T."/>
            <person name="Wang B."/>
            <person name="Zhang J."/>
            <person name="Peng Z."/>
            <person name="Li Y."/>
            <person name="Li N."/>
            <person name="Wang J."/>
            <person name="Chen M."/>
            <person name="He Y."/>
            <person name="Tan F."/>
            <person name="Song X."/>
            <person name="Zheng Q."/>
            <person name="Huang R."/>
            <person name="Yang H."/>
            <person name="Du X."/>
            <person name="Chen L."/>
            <person name="Yang M."/>
            <person name="Gaffney P.M."/>
            <person name="Wang S."/>
            <person name="Luo L."/>
            <person name="She Z."/>
            <person name="Ming Y."/>
            <person name="Huang W."/>
            <person name="Zhang S."/>
            <person name="Huang B."/>
            <person name="Zhang Y."/>
            <person name="Qu T."/>
            <person name="Ni P."/>
            <person name="Miao G."/>
            <person name="Wang J."/>
            <person name="Wang Q."/>
            <person name="Steinberg C.E."/>
            <person name="Wang H."/>
            <person name="Li N."/>
            <person name="Qian L."/>
            <person name="Zhang G."/>
            <person name="Li Y."/>
            <person name="Yang H."/>
            <person name="Liu X."/>
            <person name="Wang J."/>
            <person name="Yin Y."/>
            <person name="Wang J."/>
        </authorList>
    </citation>
    <scope>NUCLEOTIDE SEQUENCE [LARGE SCALE GENOMIC DNA]</scope>
    <source>
        <strain evidence="4">05x7-T-G4-1.051#20</strain>
    </source>
</reference>
<proteinExistence type="predicted"/>
<dbReference type="GO" id="GO:0016887">
    <property type="term" value="F:ATP hydrolysis activity"/>
    <property type="evidence" value="ECO:0007669"/>
    <property type="project" value="InterPro"/>
</dbReference>
<dbReference type="GO" id="GO:0005524">
    <property type="term" value="F:ATP binding"/>
    <property type="evidence" value="ECO:0007669"/>
    <property type="project" value="InterPro"/>
</dbReference>
<feature type="compositionally biased region" description="Basic and acidic residues" evidence="1">
    <location>
        <begin position="266"/>
        <end position="288"/>
    </location>
</feature>
<feature type="region of interest" description="Disordered" evidence="1">
    <location>
        <begin position="1"/>
        <end position="31"/>
    </location>
</feature>
<gene>
    <name evidence="4" type="ORF">CGI_10021120</name>
</gene>
<dbReference type="Pfam" id="PF16725">
    <property type="entry name" value="Nucleolin_bd"/>
    <property type="match status" value="1"/>
</dbReference>
<accession>K1QCJ3</accession>
<feature type="compositionally biased region" description="Acidic residues" evidence="1">
    <location>
        <begin position="109"/>
        <end position="121"/>
    </location>
</feature>
<name>K1QCJ3_MAGGI</name>
<feature type="region of interest" description="Disordered" evidence="1">
    <location>
        <begin position="83"/>
        <end position="134"/>
    </location>
</feature>
<dbReference type="EMBL" id="JH815973">
    <property type="protein sequence ID" value="EKC34557.1"/>
    <property type="molecule type" value="Genomic_DNA"/>
</dbReference>
<feature type="compositionally biased region" description="Polar residues" evidence="1">
    <location>
        <begin position="199"/>
        <end position="209"/>
    </location>
</feature>
<dbReference type="InParanoid" id="K1QCJ3"/>
<feature type="domain" description="ATPase AAA-type core" evidence="2">
    <location>
        <begin position="360"/>
        <end position="414"/>
    </location>
</feature>
<dbReference type="AlphaFoldDB" id="K1QCJ3"/>
<dbReference type="Gene3D" id="1.10.10.2010">
    <property type="match status" value="1"/>
</dbReference>
<dbReference type="InterPro" id="IPR003959">
    <property type="entry name" value="ATPase_AAA_core"/>
</dbReference>
<dbReference type="InterPro" id="IPR055278">
    <property type="entry name" value="CDC48c"/>
</dbReference>
<organism evidence="4">
    <name type="scientific">Magallana gigas</name>
    <name type="common">Pacific oyster</name>
    <name type="synonym">Crassostrea gigas</name>
    <dbReference type="NCBI Taxonomy" id="29159"/>
    <lineage>
        <taxon>Eukaryota</taxon>
        <taxon>Metazoa</taxon>
        <taxon>Spiralia</taxon>
        <taxon>Lophotrochozoa</taxon>
        <taxon>Mollusca</taxon>
        <taxon>Bivalvia</taxon>
        <taxon>Autobranchia</taxon>
        <taxon>Pteriomorphia</taxon>
        <taxon>Ostreida</taxon>
        <taxon>Ostreoidea</taxon>
        <taxon>Ostreidae</taxon>
        <taxon>Magallana</taxon>
    </lineage>
</organism>
<evidence type="ECO:0000256" key="1">
    <source>
        <dbReference type="SAM" id="MobiDB-lite"/>
    </source>
</evidence>
<feature type="compositionally biased region" description="Basic residues" evidence="1">
    <location>
        <begin position="289"/>
        <end position="298"/>
    </location>
</feature>
<dbReference type="Pfam" id="PF00004">
    <property type="entry name" value="AAA"/>
    <property type="match status" value="1"/>
</dbReference>
<evidence type="ECO:0000313" key="4">
    <source>
        <dbReference type="EMBL" id="EKC34557.1"/>
    </source>
</evidence>
<dbReference type="PANTHER" id="PTHR48470:SF1">
    <property type="entry name" value="CELL DIVISION CONTROL PROTEIN 48 C ISOFORM 1"/>
    <property type="match status" value="1"/>
</dbReference>
<dbReference type="InterPro" id="IPR027417">
    <property type="entry name" value="P-loop_NTPase"/>
</dbReference>
<feature type="compositionally biased region" description="Basic and acidic residues" evidence="1">
    <location>
        <begin position="83"/>
        <end position="97"/>
    </location>
</feature>
<feature type="region of interest" description="Disordered" evidence="1">
    <location>
        <begin position="170"/>
        <end position="314"/>
    </location>
</feature>
<evidence type="ECO:0000259" key="2">
    <source>
        <dbReference type="Pfam" id="PF00004"/>
    </source>
</evidence>
<dbReference type="PANTHER" id="PTHR48470">
    <property type="entry name" value="CELL DIVISION CONTROL PROTEIN 48 C ISOFORM 1"/>
    <property type="match status" value="1"/>
</dbReference>
<feature type="compositionally biased region" description="Basic and acidic residues" evidence="1">
    <location>
        <begin position="299"/>
        <end position="312"/>
    </location>
</feature>
<sequence length="435" mass="47911">MKRKFNEGKGAQNPEQKRPRSQSGYIGDPRLVPRVRQYLAAQKSKNVNVSSMAEDLQRQYGEYGRKKKNAFYKSVEKAYEIIRRKDSDNLSRLEQKHLGKRRTTSSSESDSDSDVIADDSEASFSDDNPDYINYQESNAMNNMMSSFYRNVAGPSTSAMPSSMIGPGDLVLDPDFRMSQSGGSDACITIDDSSESDSEVASTSQKSSTAFFVDRVGERPQLTGVKDSGLGDTSPQGEILDVSVCLPPPPLLKVQSTEKLKNKKKSEKLDEKNEKEEKRKENEDVDSGRKTPKTTKGKKSSADGDKKEKKSKSGIEVQTSGVTFADVGGNDNVLMDICKLLVHMRHPEVYKQLGIIPPRGILLHGPPGCGKTLLAHAIAGELSLPFLKIAATEIVSGVSGESEEKIRDLFEQAVEGPVVYWVVWGWGSQFRIANLE</sequence>
<feature type="domain" description="NVL2 nucleolin binding" evidence="3">
    <location>
        <begin position="20"/>
        <end position="86"/>
    </location>
</feature>
<dbReference type="Gene3D" id="3.40.50.300">
    <property type="entry name" value="P-loop containing nucleotide triphosphate hydrolases"/>
    <property type="match status" value="1"/>
</dbReference>
<protein>
    <submittedName>
        <fullName evidence="4">Nuclear valosin-containing-like protein</fullName>
    </submittedName>
</protein>
<dbReference type="SUPFAM" id="SSF52540">
    <property type="entry name" value="P-loop containing nucleoside triphosphate hydrolases"/>
    <property type="match status" value="1"/>
</dbReference>
<dbReference type="InterPro" id="IPR038100">
    <property type="entry name" value="NLV2_N_sf"/>
</dbReference>
<dbReference type="InterPro" id="IPR031996">
    <property type="entry name" value="NVL2_nucleolin-bd"/>
</dbReference>
<dbReference type="HOGENOM" id="CLU_630467_0_0_1"/>
<evidence type="ECO:0000259" key="3">
    <source>
        <dbReference type="Pfam" id="PF16725"/>
    </source>
</evidence>